<dbReference type="PANTHER" id="PTHR33993">
    <property type="entry name" value="GLYOXALASE-RELATED"/>
    <property type="match status" value="1"/>
</dbReference>
<dbReference type="AlphaFoldDB" id="A0A386ZBC3"/>
<dbReference type="RefSeq" id="WP_120736841.1">
    <property type="nucleotide sequence ID" value="NZ_CP032568.1"/>
</dbReference>
<dbReference type="KEGG" id="nyu:D7D52_14525"/>
<dbReference type="Gene3D" id="3.10.180.10">
    <property type="entry name" value="2,3-Dihydroxybiphenyl 1,2-Dioxygenase, domain 1"/>
    <property type="match status" value="1"/>
</dbReference>
<evidence type="ECO:0000313" key="3">
    <source>
        <dbReference type="Proteomes" id="UP000267164"/>
    </source>
</evidence>
<dbReference type="PROSITE" id="PS51819">
    <property type="entry name" value="VOC"/>
    <property type="match status" value="1"/>
</dbReference>
<protein>
    <submittedName>
        <fullName evidence="2">Glyoxalase</fullName>
    </submittedName>
</protein>
<evidence type="ECO:0000259" key="1">
    <source>
        <dbReference type="PROSITE" id="PS51819"/>
    </source>
</evidence>
<dbReference type="OrthoDB" id="4565236at2"/>
<dbReference type="SUPFAM" id="SSF54593">
    <property type="entry name" value="Glyoxalase/Bleomycin resistance protein/Dihydroxybiphenyl dioxygenase"/>
    <property type="match status" value="1"/>
</dbReference>
<sequence>MTKKIDAILYPVTDIDAAKAQFTTLLGVDPAIDQPYYVHFETPDGIPVGLVPNGQDRGMTGATPFWTVDDIDTHVKTLVEAGATITENPHDVGGGKQVAILKDPQGNIIGLAQS</sequence>
<dbReference type="InterPro" id="IPR052164">
    <property type="entry name" value="Anthracycline_SecMetBiosynth"/>
</dbReference>
<dbReference type="Proteomes" id="UP000267164">
    <property type="component" value="Chromosome"/>
</dbReference>
<dbReference type="InterPro" id="IPR037523">
    <property type="entry name" value="VOC_core"/>
</dbReference>
<dbReference type="InterPro" id="IPR029068">
    <property type="entry name" value="Glyas_Bleomycin-R_OHBP_Dase"/>
</dbReference>
<proteinExistence type="predicted"/>
<keyword evidence="3" id="KW-1185">Reference proteome</keyword>
<dbReference type="EMBL" id="CP032568">
    <property type="protein sequence ID" value="AYF74878.1"/>
    <property type="molecule type" value="Genomic_DNA"/>
</dbReference>
<accession>A0A386ZBC3</accession>
<dbReference type="Pfam" id="PF00903">
    <property type="entry name" value="Glyoxalase"/>
    <property type="match status" value="1"/>
</dbReference>
<gene>
    <name evidence="2" type="ORF">D7D52_14525</name>
</gene>
<evidence type="ECO:0000313" key="2">
    <source>
        <dbReference type="EMBL" id="AYF74878.1"/>
    </source>
</evidence>
<name>A0A386ZBC3_9NOCA</name>
<feature type="domain" description="VOC" evidence="1">
    <location>
        <begin position="4"/>
        <end position="114"/>
    </location>
</feature>
<dbReference type="InterPro" id="IPR004360">
    <property type="entry name" value="Glyas_Fos-R_dOase_dom"/>
</dbReference>
<reference evidence="2 3" key="1">
    <citation type="submission" date="2018-09" db="EMBL/GenBank/DDBJ databases">
        <title>Nocardia yunnanensis sp. nov., an actinomycete isolated from a soil sample.</title>
        <authorList>
            <person name="Zhang J."/>
        </authorList>
    </citation>
    <scope>NUCLEOTIDE SEQUENCE [LARGE SCALE GENOMIC DNA]</scope>
    <source>
        <strain evidence="2 3">CFHS0054</strain>
    </source>
</reference>
<organism evidence="2 3">
    <name type="scientific">Nocardia yunnanensis</name>
    <dbReference type="NCBI Taxonomy" id="2382165"/>
    <lineage>
        <taxon>Bacteria</taxon>
        <taxon>Bacillati</taxon>
        <taxon>Actinomycetota</taxon>
        <taxon>Actinomycetes</taxon>
        <taxon>Mycobacteriales</taxon>
        <taxon>Nocardiaceae</taxon>
        <taxon>Nocardia</taxon>
    </lineage>
</organism>